<sequence length="142" mass="15450">MRKSLILATLCTLISTSALAQIYECTDSRGNHSYSEVPKGKNCHSVSNLGGNFSTTSAYKPAVTTPDTNSKDADSAARNQPDQAAISAARKNLADAKKALEDGKKIRMGNERNYVRYQERIKGLEDAVKSRQQDLDNALNGK</sequence>
<name>A0A074V793_9NEIS</name>
<proteinExistence type="predicted"/>
<protein>
    <recommendedName>
        <fullName evidence="3">DUF4124 domain-containing protein</fullName>
    </recommendedName>
</protein>
<accession>A0A074V793</accession>
<evidence type="ECO:0000313" key="4">
    <source>
        <dbReference type="EMBL" id="KEQ01308.1"/>
    </source>
</evidence>
<gene>
    <name evidence="4" type="ORF">SASC598J21_009200</name>
</gene>
<dbReference type="EMBL" id="AVQL01000427">
    <property type="protein sequence ID" value="KEQ01308.1"/>
    <property type="molecule type" value="Genomic_DNA"/>
</dbReference>
<dbReference type="Proteomes" id="UP000027644">
    <property type="component" value="Unassembled WGS sequence"/>
</dbReference>
<feature type="chain" id="PRO_5001701906" description="DUF4124 domain-containing protein" evidence="2">
    <location>
        <begin position="21"/>
        <end position="142"/>
    </location>
</feature>
<evidence type="ECO:0000313" key="5">
    <source>
        <dbReference type="Proteomes" id="UP000027644"/>
    </source>
</evidence>
<comment type="caution">
    <text evidence="4">The sequence shown here is derived from an EMBL/GenBank/DDBJ whole genome shotgun (WGS) entry which is preliminary data.</text>
</comment>
<dbReference type="InterPro" id="IPR025392">
    <property type="entry name" value="DUF4124"/>
</dbReference>
<feature type="signal peptide" evidence="2">
    <location>
        <begin position="1"/>
        <end position="20"/>
    </location>
</feature>
<evidence type="ECO:0000256" key="2">
    <source>
        <dbReference type="SAM" id="SignalP"/>
    </source>
</evidence>
<keyword evidence="2" id="KW-0732">Signal</keyword>
<evidence type="ECO:0000259" key="3">
    <source>
        <dbReference type="Pfam" id="PF13511"/>
    </source>
</evidence>
<organism evidence="4 5">
    <name type="scientific">Snodgrassella alvi SCGC AB-598-J21</name>
    <dbReference type="NCBI Taxonomy" id="1385367"/>
    <lineage>
        <taxon>Bacteria</taxon>
        <taxon>Pseudomonadati</taxon>
        <taxon>Pseudomonadota</taxon>
        <taxon>Betaproteobacteria</taxon>
        <taxon>Neisseriales</taxon>
        <taxon>Neisseriaceae</taxon>
        <taxon>Snodgrassella</taxon>
    </lineage>
</organism>
<dbReference type="AlphaFoldDB" id="A0A074V793"/>
<evidence type="ECO:0000256" key="1">
    <source>
        <dbReference type="SAM" id="MobiDB-lite"/>
    </source>
</evidence>
<reference evidence="4 5" key="1">
    <citation type="journal article" date="2014" name="PLoS Genet.">
        <title>Hidden diversity in honey bee gut symbionts detected by single-cell genomics.</title>
        <authorList>
            <person name="Engel P."/>
            <person name="Stepanauskas R."/>
            <person name="Moran N."/>
        </authorList>
    </citation>
    <scope>NUCLEOTIDE SEQUENCE [LARGE SCALE GENOMIC DNA]</scope>
    <source>
        <strain evidence="4 5">SCGC AB-598-J21</strain>
    </source>
</reference>
<feature type="region of interest" description="Disordered" evidence="1">
    <location>
        <begin position="58"/>
        <end position="83"/>
    </location>
</feature>
<feature type="domain" description="DUF4124" evidence="3">
    <location>
        <begin position="10"/>
        <end position="54"/>
    </location>
</feature>
<dbReference type="Pfam" id="PF13511">
    <property type="entry name" value="DUF4124"/>
    <property type="match status" value="1"/>
</dbReference>